<reference evidence="1" key="2">
    <citation type="submission" date="2023-02" db="EMBL/GenBank/DDBJ databases">
        <authorList>
            <person name="Swenson N.G."/>
            <person name="Wegrzyn J.L."/>
            <person name="Mcevoy S.L."/>
        </authorList>
    </citation>
    <scope>NUCLEOTIDE SEQUENCE</scope>
    <source>
        <strain evidence="1">91603</strain>
        <tissue evidence="1">Leaf</tissue>
    </source>
</reference>
<organism evidence="1 2">
    <name type="scientific">Acer negundo</name>
    <name type="common">Box elder</name>
    <dbReference type="NCBI Taxonomy" id="4023"/>
    <lineage>
        <taxon>Eukaryota</taxon>
        <taxon>Viridiplantae</taxon>
        <taxon>Streptophyta</taxon>
        <taxon>Embryophyta</taxon>
        <taxon>Tracheophyta</taxon>
        <taxon>Spermatophyta</taxon>
        <taxon>Magnoliopsida</taxon>
        <taxon>eudicotyledons</taxon>
        <taxon>Gunneridae</taxon>
        <taxon>Pentapetalae</taxon>
        <taxon>rosids</taxon>
        <taxon>malvids</taxon>
        <taxon>Sapindales</taxon>
        <taxon>Sapindaceae</taxon>
        <taxon>Hippocastanoideae</taxon>
        <taxon>Acereae</taxon>
        <taxon>Acer</taxon>
    </lineage>
</organism>
<keyword evidence="2" id="KW-1185">Reference proteome</keyword>
<comment type="caution">
    <text evidence="1">The sequence shown here is derived from an EMBL/GenBank/DDBJ whole genome shotgun (WGS) entry which is preliminary data.</text>
</comment>
<sequence>MGSCSVEDLCGGDVGINSGNMDVGCLAGEKIMNFVEWKRETYKKIQHKRERKRGGVRTTDLFYDGVGGADEESVGDDVVVPAVLKLYEHWTEPAREVFKLPKSEELSGLVDTVVIVGKVAVPDDQPSNATRTLYHVSSTNDRNFRRAVVVFDLQFE</sequence>
<gene>
    <name evidence="1" type="ORF">LWI28_015594</name>
</gene>
<evidence type="ECO:0000313" key="2">
    <source>
        <dbReference type="Proteomes" id="UP001064489"/>
    </source>
</evidence>
<accession>A0AAD5IRU0</accession>
<dbReference type="EMBL" id="JAJSOW010000103">
    <property type="protein sequence ID" value="KAI9174325.1"/>
    <property type="molecule type" value="Genomic_DNA"/>
</dbReference>
<dbReference type="Proteomes" id="UP001064489">
    <property type="component" value="Chromosome 8"/>
</dbReference>
<protein>
    <submittedName>
        <fullName evidence="1">Uncharacterized protein</fullName>
    </submittedName>
</protein>
<evidence type="ECO:0000313" key="1">
    <source>
        <dbReference type="EMBL" id="KAI9174325.1"/>
    </source>
</evidence>
<dbReference type="AlphaFoldDB" id="A0AAD5IRU0"/>
<name>A0AAD5IRU0_ACENE</name>
<proteinExistence type="predicted"/>
<reference evidence="1" key="1">
    <citation type="journal article" date="2022" name="Plant J.">
        <title>Strategies of tolerance reflected in two North American maple genomes.</title>
        <authorList>
            <person name="McEvoy S.L."/>
            <person name="Sezen U.U."/>
            <person name="Trouern-Trend A."/>
            <person name="McMahon S.M."/>
            <person name="Schaberg P.G."/>
            <person name="Yang J."/>
            <person name="Wegrzyn J.L."/>
            <person name="Swenson N.G."/>
        </authorList>
    </citation>
    <scope>NUCLEOTIDE SEQUENCE</scope>
    <source>
        <strain evidence="1">91603</strain>
    </source>
</reference>